<reference evidence="3" key="1">
    <citation type="submission" date="2023-06" db="EMBL/GenBank/DDBJ databases">
        <authorList>
            <person name="Delattre M."/>
        </authorList>
    </citation>
    <scope>NUCLEOTIDE SEQUENCE</scope>
    <source>
        <strain evidence="3">AF72</strain>
    </source>
</reference>
<organism evidence="3 4">
    <name type="scientific">Mesorhabditis spiculigera</name>
    <dbReference type="NCBI Taxonomy" id="96644"/>
    <lineage>
        <taxon>Eukaryota</taxon>
        <taxon>Metazoa</taxon>
        <taxon>Ecdysozoa</taxon>
        <taxon>Nematoda</taxon>
        <taxon>Chromadorea</taxon>
        <taxon>Rhabditida</taxon>
        <taxon>Rhabditina</taxon>
        <taxon>Rhabditomorpha</taxon>
        <taxon>Rhabditoidea</taxon>
        <taxon>Rhabditidae</taxon>
        <taxon>Mesorhabditinae</taxon>
        <taxon>Mesorhabditis</taxon>
    </lineage>
</organism>
<dbReference type="EMBL" id="CATQJA010000946">
    <property type="protein sequence ID" value="CAJ0564994.1"/>
    <property type="molecule type" value="Genomic_DNA"/>
</dbReference>
<feature type="region of interest" description="Disordered" evidence="1">
    <location>
        <begin position="320"/>
        <end position="348"/>
    </location>
</feature>
<proteinExistence type="predicted"/>
<dbReference type="AlphaFoldDB" id="A0AA36C9T0"/>
<dbReference type="Proteomes" id="UP001177023">
    <property type="component" value="Unassembled WGS sequence"/>
</dbReference>
<feature type="signal peptide" evidence="2">
    <location>
        <begin position="1"/>
        <end position="24"/>
    </location>
</feature>
<feature type="non-terminal residue" evidence="3">
    <location>
        <position position="1"/>
    </location>
</feature>
<feature type="compositionally biased region" description="Basic and acidic residues" evidence="1">
    <location>
        <begin position="232"/>
        <end position="252"/>
    </location>
</feature>
<feature type="region of interest" description="Disordered" evidence="1">
    <location>
        <begin position="180"/>
        <end position="215"/>
    </location>
</feature>
<keyword evidence="4" id="KW-1185">Reference proteome</keyword>
<feature type="compositionally biased region" description="Basic and acidic residues" evidence="1">
    <location>
        <begin position="190"/>
        <end position="201"/>
    </location>
</feature>
<evidence type="ECO:0000256" key="1">
    <source>
        <dbReference type="SAM" id="MobiDB-lite"/>
    </source>
</evidence>
<sequence length="403" mass="46000">MAMRRAFFDYSLLILYLFHPNTNAQAVPFIFPHGYFDVNKLQPFDAVYLNMMAQSNIEYLGTNEKELYQLAAMRTKIPKPTNATESPFTLPRIEPPVKEQPLEQLADKTGMPKLQKETPNDFPKPHQHRLWTPSAGYATKRSTNRKMVKPPRTRGTHLPRFRPEPRVLVHHFSSEAAREAARQQFLTRESILRPRSEKKELPPTTTLPPIQEPEGGFEQVFVLPMARGLHARNGDHEDQLQREWAKKSEAARSYRQHSGQGAPKEQKEAAEGYRRQKDKLAGPSLASKYQSQKEKLRVPGAPEDEEDSIDILDAIQEEEIRESLHKNEGKKPSTTPKPSQKKKGPTFPTLAPELEIEEVTEVPQKALSGNPYHQLDLFEPTVIQLPIPPTLWKAAKQSQEFSS</sequence>
<feature type="compositionally biased region" description="Basic and acidic residues" evidence="1">
    <location>
        <begin position="321"/>
        <end position="331"/>
    </location>
</feature>
<keyword evidence="2" id="KW-0732">Signal</keyword>
<protein>
    <submittedName>
        <fullName evidence="3">Uncharacterized protein</fullName>
    </submittedName>
</protein>
<feature type="compositionally biased region" description="Basic and acidic residues" evidence="1">
    <location>
        <begin position="264"/>
        <end position="280"/>
    </location>
</feature>
<evidence type="ECO:0000313" key="3">
    <source>
        <dbReference type="EMBL" id="CAJ0564994.1"/>
    </source>
</evidence>
<evidence type="ECO:0000256" key="2">
    <source>
        <dbReference type="SAM" id="SignalP"/>
    </source>
</evidence>
<comment type="caution">
    <text evidence="3">The sequence shown here is derived from an EMBL/GenBank/DDBJ whole genome shotgun (WGS) entry which is preliminary data.</text>
</comment>
<name>A0AA36C9T0_9BILA</name>
<feature type="chain" id="PRO_5041278305" evidence="2">
    <location>
        <begin position="25"/>
        <end position="403"/>
    </location>
</feature>
<gene>
    <name evidence="3" type="ORF">MSPICULIGERA_LOCUS3657</name>
</gene>
<feature type="region of interest" description="Disordered" evidence="1">
    <location>
        <begin position="232"/>
        <end position="308"/>
    </location>
</feature>
<evidence type="ECO:0000313" key="4">
    <source>
        <dbReference type="Proteomes" id="UP001177023"/>
    </source>
</evidence>
<accession>A0AA36C9T0</accession>